<feature type="coiled-coil region" evidence="1">
    <location>
        <begin position="66"/>
        <end position="93"/>
    </location>
</feature>
<name>A8G368_PROM2</name>
<dbReference type="Proteomes" id="UP000002014">
    <property type="component" value="Chromosome"/>
</dbReference>
<evidence type="ECO:0000256" key="1">
    <source>
        <dbReference type="SAM" id="Coils"/>
    </source>
</evidence>
<evidence type="ECO:0000313" key="2">
    <source>
        <dbReference type="EMBL" id="ABV50049.1"/>
    </source>
</evidence>
<dbReference type="eggNOG" id="ENOG503179B">
    <property type="taxonomic scope" value="Bacteria"/>
</dbReference>
<keyword evidence="1" id="KW-0175">Coiled coil</keyword>
<dbReference type="AlphaFoldDB" id="A8G368"/>
<dbReference type="KEGG" id="pmh:P9215_04331"/>
<dbReference type="RefSeq" id="WP_012007191.1">
    <property type="nucleotide sequence ID" value="NC_009840.1"/>
</dbReference>
<protein>
    <submittedName>
        <fullName evidence="2">Uncharacterized protein</fullName>
    </submittedName>
</protein>
<accession>A8G368</accession>
<dbReference type="HOGENOM" id="CLU_075299_0_0_3"/>
<reference evidence="2 3" key="1">
    <citation type="journal article" date="2007" name="PLoS Genet.">
        <title>Patterns and implications of gene gain and loss in the evolution of Prochlorococcus.</title>
        <authorList>
            <person name="Kettler G.C."/>
            <person name="Martiny A.C."/>
            <person name="Huang K."/>
            <person name="Zucker J."/>
            <person name="Coleman M.L."/>
            <person name="Rodrigue S."/>
            <person name="Chen F."/>
            <person name="Lapidus A."/>
            <person name="Ferriera S."/>
            <person name="Johnson J."/>
            <person name="Steglich C."/>
            <person name="Church G.M."/>
            <person name="Richardson P."/>
            <person name="Chisholm S.W."/>
        </authorList>
    </citation>
    <scope>NUCLEOTIDE SEQUENCE [LARGE SCALE GENOMIC DNA]</scope>
    <source>
        <strain evidence="2 3">MIT 9215</strain>
    </source>
</reference>
<evidence type="ECO:0000313" key="3">
    <source>
        <dbReference type="Proteomes" id="UP000002014"/>
    </source>
</evidence>
<gene>
    <name evidence="2" type="ordered locus">P9215_04331</name>
</gene>
<sequence>MAQGDKSNLLGVAYASVEEGKISGLSLCIVPTPDSAIRSGIYPGLNEVDPHLNEVDPGLNVKKDQVIITEEEFQRKEEEFQRKKEQLLNLGKKETYQIGLSGYDEEQAFCYALRFLNDGKLPDPDDFCISNNFNNLESSLPSDTIKVATYVNKEYSTKIIYFYVFSFTEKTTLAKYQEIYSLFSIRWDESDGLWILNPWYCCSVLSEEPQAPLHKEAANWMFKGLATTGCLIASVDDFKNGTLEIIK</sequence>
<dbReference type="EMBL" id="CP000825">
    <property type="protein sequence ID" value="ABV50049.1"/>
    <property type="molecule type" value="Genomic_DNA"/>
</dbReference>
<organism evidence="2 3">
    <name type="scientific">Prochlorococcus marinus (strain MIT 9215)</name>
    <dbReference type="NCBI Taxonomy" id="93060"/>
    <lineage>
        <taxon>Bacteria</taxon>
        <taxon>Bacillati</taxon>
        <taxon>Cyanobacteriota</taxon>
        <taxon>Cyanophyceae</taxon>
        <taxon>Synechococcales</taxon>
        <taxon>Prochlorococcaceae</taxon>
        <taxon>Prochlorococcus</taxon>
    </lineage>
</organism>
<proteinExistence type="predicted"/>